<dbReference type="GO" id="GO:0005634">
    <property type="term" value="C:nucleus"/>
    <property type="evidence" value="ECO:0007669"/>
    <property type="project" value="TreeGrafter"/>
</dbReference>
<sequence>MDFRQRKNHKASSRSTSPARSIAAPYSTHHPHPTTSSAAAPPSVSRWQQLVMGAGSAAGTTAAVISEDSMKCLKYCLSWLKYAIQHIEQQMAVLKSYLVSIATTKSSSSSSTLTVNNNNTNNRSVLSGIKKDIVDTLRKVVEVITKYAGASLPSQSRQSVRGFILNLPGKWASLNDIRSTTNSPAGSPMLGPRSSTSSSFSSASSSFHQDTRQEEAAVRLLEFGQESVDMLNSVSTVFSDTVDRAELWIDRLKMVPGMNSSNSNTARNNDIDMEGIRLPPIRTLDVPNNSFDHSNKFEQS</sequence>
<dbReference type="Proteomes" id="UP000053815">
    <property type="component" value="Unassembled WGS sequence"/>
</dbReference>
<dbReference type="GO" id="GO:0006357">
    <property type="term" value="P:regulation of transcription by RNA polymerase II"/>
    <property type="evidence" value="ECO:0007669"/>
    <property type="project" value="TreeGrafter"/>
</dbReference>
<feature type="compositionally biased region" description="Low complexity" evidence="1">
    <location>
        <begin position="194"/>
        <end position="206"/>
    </location>
</feature>
<dbReference type="EMBL" id="DF836307">
    <property type="protein sequence ID" value="GAN02179.1"/>
    <property type="molecule type" value="Genomic_DNA"/>
</dbReference>
<dbReference type="GO" id="GO:0008654">
    <property type="term" value="P:phospholipid biosynthetic process"/>
    <property type="evidence" value="ECO:0007669"/>
    <property type="project" value="TreeGrafter"/>
</dbReference>
<dbReference type="GO" id="GO:0005783">
    <property type="term" value="C:endoplasmic reticulum"/>
    <property type="evidence" value="ECO:0007669"/>
    <property type="project" value="TreeGrafter"/>
</dbReference>
<evidence type="ECO:0000313" key="2">
    <source>
        <dbReference type="EMBL" id="GAN02179.1"/>
    </source>
</evidence>
<reference evidence="2" key="1">
    <citation type="submission" date="2014-09" db="EMBL/GenBank/DDBJ databases">
        <title>Draft genome sequence of an oleaginous Mucoromycotina fungus Mucor ambiguus NBRC6742.</title>
        <authorList>
            <person name="Takeda I."/>
            <person name="Yamane N."/>
            <person name="Morita T."/>
            <person name="Tamano K."/>
            <person name="Machida M."/>
            <person name="Baker S."/>
            <person name="Koike H."/>
        </authorList>
    </citation>
    <scope>NUCLEOTIDE SEQUENCE</scope>
    <source>
        <strain evidence="2">NBRC 6742</strain>
    </source>
</reference>
<keyword evidence="3" id="KW-1185">Reference proteome</keyword>
<feature type="compositionally biased region" description="Low complexity" evidence="1">
    <location>
        <begin position="23"/>
        <end position="42"/>
    </location>
</feature>
<gene>
    <name evidence="2" type="ORF">MAM1_0018d01620</name>
</gene>
<evidence type="ECO:0000256" key="1">
    <source>
        <dbReference type="SAM" id="MobiDB-lite"/>
    </source>
</evidence>
<dbReference type="OrthoDB" id="2441642at2759"/>
<dbReference type="PANTHER" id="PTHR38406:SF1">
    <property type="entry name" value="TRANSCRIPTIONAL REPRESSOR OPI1"/>
    <property type="match status" value="1"/>
</dbReference>
<dbReference type="InterPro" id="IPR013927">
    <property type="entry name" value="TF_Opi1_Ccg-8"/>
</dbReference>
<feature type="region of interest" description="Disordered" evidence="1">
    <location>
        <begin position="182"/>
        <end position="208"/>
    </location>
</feature>
<evidence type="ECO:0008006" key="4">
    <source>
        <dbReference type="Google" id="ProtNLM"/>
    </source>
</evidence>
<protein>
    <recommendedName>
        <fullName evidence="4">Opi1-domain-containing protein</fullName>
    </recommendedName>
</protein>
<accession>A0A0C9M679</accession>
<evidence type="ECO:0000313" key="3">
    <source>
        <dbReference type="Proteomes" id="UP000053815"/>
    </source>
</evidence>
<dbReference type="GO" id="GO:0003714">
    <property type="term" value="F:transcription corepressor activity"/>
    <property type="evidence" value="ECO:0007669"/>
    <property type="project" value="InterPro"/>
</dbReference>
<feature type="region of interest" description="Disordered" evidence="1">
    <location>
        <begin position="1"/>
        <end position="42"/>
    </location>
</feature>
<organism evidence="2">
    <name type="scientific">Mucor ambiguus</name>
    <dbReference type="NCBI Taxonomy" id="91626"/>
    <lineage>
        <taxon>Eukaryota</taxon>
        <taxon>Fungi</taxon>
        <taxon>Fungi incertae sedis</taxon>
        <taxon>Mucoromycota</taxon>
        <taxon>Mucoromycotina</taxon>
        <taxon>Mucoromycetes</taxon>
        <taxon>Mucorales</taxon>
        <taxon>Mucorineae</taxon>
        <taxon>Mucoraceae</taxon>
        <taxon>Mucor</taxon>
    </lineage>
</organism>
<dbReference type="GO" id="GO:0030968">
    <property type="term" value="P:endoplasmic reticulum unfolded protein response"/>
    <property type="evidence" value="ECO:0007669"/>
    <property type="project" value="TreeGrafter"/>
</dbReference>
<proteinExistence type="predicted"/>
<dbReference type="AlphaFoldDB" id="A0A0C9M679"/>
<dbReference type="STRING" id="91626.A0A0C9M679"/>
<name>A0A0C9M679_9FUNG</name>
<dbReference type="PANTHER" id="PTHR38406">
    <property type="entry name" value="TRANSCRIPTIONAL REPRESSOR OPI1"/>
    <property type="match status" value="1"/>
</dbReference>
<dbReference type="Pfam" id="PF08618">
    <property type="entry name" value="Opi1"/>
    <property type="match status" value="1"/>
</dbReference>
<feature type="compositionally biased region" description="Basic residues" evidence="1">
    <location>
        <begin position="1"/>
        <end position="12"/>
    </location>
</feature>